<dbReference type="GeneID" id="14875973"/>
<dbReference type="KEGG" id="dfa:DFA_06086"/>
<proteinExistence type="predicted"/>
<dbReference type="GO" id="GO:0016301">
    <property type="term" value="F:kinase activity"/>
    <property type="evidence" value="ECO:0007669"/>
    <property type="project" value="UniProtKB-KW"/>
</dbReference>
<accession>F4PK24</accession>
<keyword evidence="2" id="KW-0808">Transferase</keyword>
<dbReference type="EMBL" id="GL883007">
    <property type="protein sequence ID" value="EGG23948.1"/>
    <property type="molecule type" value="Genomic_DNA"/>
</dbReference>
<evidence type="ECO:0000256" key="1">
    <source>
        <dbReference type="SAM" id="MobiDB-lite"/>
    </source>
</evidence>
<feature type="compositionally biased region" description="Polar residues" evidence="1">
    <location>
        <begin position="420"/>
        <end position="430"/>
    </location>
</feature>
<dbReference type="STRING" id="1054147.F4PK24"/>
<feature type="compositionally biased region" description="Polar residues" evidence="1">
    <location>
        <begin position="482"/>
        <end position="501"/>
    </location>
</feature>
<dbReference type="RefSeq" id="XP_004361799.1">
    <property type="nucleotide sequence ID" value="XM_004361742.1"/>
</dbReference>
<sequence length="819" mass="91086">MKDWTIKVQCSNYVGIFYKIHQQNIFNNHSPSTVAAAAAATARDNSNLTSQLLHQLTTGNFQFPIQVKREPTQDNDSIVSPSSTTTATATTASNNSSITPEQQQDIRNQIQQLQQQIYNNLINLDPSTLQQQQQQPQPTQQSQQLIQQQQPQQQQQSTLCQQQQKKMISLLENEFFPSSTMDNLNWNQPDLQNLCGLVGDQFDLKQFIGNATNANHGNSACTQQQQQQQQSQSQVNTQNFGLVPSTASTAAATATTTATGTTGHFTQLHHQQQQIQQIQQQQLQQFQLLQQFQQIQQQLKGSEINNQINQINSYLSQIGNSISCNNNSNSNNSNNNTTNAVATDLINKIAFNNTNNFYHPYSKLNGNINNNNNNNNNNIIQTSPNTTNNNNIPTPNNSNNSVPNLNQSANSFSNNHNNNIGTPLTSSSGSVHLGTPRSPPSIGGSIPTSLLSNIIQSSSPPQIQQQQQQQQQMSPPQQHQQHTPATTTCLNTSNGEINSTPVNINAFSAHHSGASQYLPSSPHDHESSSPYSSFNQQQQQQVQSSSSIVVVSQPPQQPGGGGASLGSFSLRKPISEYIKYCGKGLPAEKVTGSTINLPFQWSKDTKGERRPRVNINTDDDLKLIISLDDERDTNVLVSNQIELVTNNKYLRTTNVTSLKLLFQGRDGHSLYLMDASPISWGDIYLFTVVVVDQQTNSIVYAVDETETHCFGKRLYRSDKPKEQAYVMLPDNIINESHVLYTCYTTKIKERKTKSGKTESLPRNTIFRDNISPGHKWEFVDYPQFPLNQALTCDSQPVILSPAETQFSYYSVLPLSFDQI</sequence>
<evidence type="ECO:0000313" key="3">
    <source>
        <dbReference type="Proteomes" id="UP000007797"/>
    </source>
</evidence>
<organism evidence="2 3">
    <name type="scientific">Cavenderia fasciculata</name>
    <name type="common">Slime mold</name>
    <name type="synonym">Dictyostelium fasciculatum</name>
    <dbReference type="NCBI Taxonomy" id="261658"/>
    <lineage>
        <taxon>Eukaryota</taxon>
        <taxon>Amoebozoa</taxon>
        <taxon>Evosea</taxon>
        <taxon>Eumycetozoa</taxon>
        <taxon>Dictyostelia</taxon>
        <taxon>Acytosteliales</taxon>
        <taxon>Cavenderiaceae</taxon>
        <taxon>Cavenderia</taxon>
    </lineage>
</organism>
<dbReference type="Proteomes" id="UP000007797">
    <property type="component" value="Unassembled WGS sequence"/>
</dbReference>
<name>F4PK24_CACFS</name>
<feature type="region of interest" description="Disordered" evidence="1">
    <location>
        <begin position="513"/>
        <end position="566"/>
    </location>
</feature>
<dbReference type="AlphaFoldDB" id="F4PK24"/>
<feature type="compositionally biased region" description="Low complexity" evidence="1">
    <location>
        <begin position="528"/>
        <end position="554"/>
    </location>
</feature>
<feature type="compositionally biased region" description="Low complexity" evidence="1">
    <location>
        <begin position="77"/>
        <end position="103"/>
    </location>
</feature>
<feature type="compositionally biased region" description="Low complexity" evidence="1">
    <location>
        <begin position="368"/>
        <end position="419"/>
    </location>
</feature>
<feature type="region of interest" description="Disordered" evidence="1">
    <location>
        <begin position="128"/>
        <end position="148"/>
    </location>
</feature>
<reference evidence="3" key="1">
    <citation type="journal article" date="2011" name="Genome Res.">
        <title>Phylogeny-wide analysis of social amoeba genomes highlights ancient origins for complex intercellular communication.</title>
        <authorList>
            <person name="Heidel A.J."/>
            <person name="Lawal H.M."/>
            <person name="Felder M."/>
            <person name="Schilde C."/>
            <person name="Helps N.R."/>
            <person name="Tunggal B."/>
            <person name="Rivero F."/>
            <person name="John U."/>
            <person name="Schleicher M."/>
            <person name="Eichinger L."/>
            <person name="Platzer M."/>
            <person name="Noegel A.A."/>
            <person name="Schaap P."/>
            <person name="Gloeckner G."/>
        </authorList>
    </citation>
    <scope>NUCLEOTIDE SEQUENCE [LARGE SCALE GENOMIC DNA]</scope>
    <source>
        <strain evidence="3">SH3</strain>
    </source>
</reference>
<keyword evidence="3" id="KW-1185">Reference proteome</keyword>
<feature type="compositionally biased region" description="Low complexity" evidence="1">
    <location>
        <begin position="434"/>
        <end position="481"/>
    </location>
</feature>
<gene>
    <name evidence="2" type="ORF">DFA_06086</name>
</gene>
<keyword evidence="2" id="KW-0418">Kinase</keyword>
<protein>
    <submittedName>
        <fullName evidence="2">Protein serine/threonine kinase</fullName>
    </submittedName>
</protein>
<feature type="region of interest" description="Disordered" evidence="1">
    <location>
        <begin position="368"/>
        <end position="501"/>
    </location>
</feature>
<evidence type="ECO:0000313" key="2">
    <source>
        <dbReference type="EMBL" id="EGG23948.1"/>
    </source>
</evidence>
<feature type="region of interest" description="Disordered" evidence="1">
    <location>
        <begin position="70"/>
        <end position="103"/>
    </location>
</feature>
<dbReference type="PANTHER" id="PTHR13270">
    <property type="entry name" value="PROTEIN C20ORF116-RELATED"/>
    <property type="match status" value="1"/>
</dbReference>